<organism evidence="1">
    <name type="scientific">marine sediment metagenome</name>
    <dbReference type="NCBI Taxonomy" id="412755"/>
    <lineage>
        <taxon>unclassified sequences</taxon>
        <taxon>metagenomes</taxon>
        <taxon>ecological metagenomes</taxon>
    </lineage>
</organism>
<dbReference type="AlphaFoldDB" id="X0XP35"/>
<proteinExistence type="predicted"/>
<comment type="caution">
    <text evidence="1">The sequence shown here is derived from an EMBL/GenBank/DDBJ whole genome shotgun (WGS) entry which is preliminary data.</text>
</comment>
<reference evidence="1" key="1">
    <citation type="journal article" date="2014" name="Front. Microbiol.">
        <title>High frequency of phylogenetically diverse reductive dehalogenase-homologous genes in deep subseafloor sedimentary metagenomes.</title>
        <authorList>
            <person name="Kawai M."/>
            <person name="Futagami T."/>
            <person name="Toyoda A."/>
            <person name="Takaki Y."/>
            <person name="Nishi S."/>
            <person name="Hori S."/>
            <person name="Arai W."/>
            <person name="Tsubouchi T."/>
            <person name="Morono Y."/>
            <person name="Uchiyama I."/>
            <person name="Ito T."/>
            <person name="Fujiyama A."/>
            <person name="Inagaki F."/>
            <person name="Takami H."/>
        </authorList>
    </citation>
    <scope>NUCLEOTIDE SEQUENCE</scope>
    <source>
        <strain evidence="1">Expedition CK06-06</strain>
    </source>
</reference>
<evidence type="ECO:0000313" key="1">
    <source>
        <dbReference type="EMBL" id="GAG26731.1"/>
    </source>
</evidence>
<sequence length="44" mass="5534">MKMQRFKSIDIFRGMCMSWMFLTHLIEWWIKTEYYWLQGVIVSV</sequence>
<feature type="non-terminal residue" evidence="1">
    <location>
        <position position="44"/>
    </location>
</feature>
<protein>
    <recommendedName>
        <fullName evidence="2">Heparan-alpha-glucosaminide N-acetyltransferase catalytic domain-containing protein</fullName>
    </recommendedName>
</protein>
<accession>X0XP35</accession>
<gene>
    <name evidence="1" type="ORF">S01H1_50045</name>
</gene>
<name>X0XP35_9ZZZZ</name>
<dbReference type="EMBL" id="BARS01032227">
    <property type="protein sequence ID" value="GAG26731.1"/>
    <property type="molecule type" value="Genomic_DNA"/>
</dbReference>
<evidence type="ECO:0008006" key="2">
    <source>
        <dbReference type="Google" id="ProtNLM"/>
    </source>
</evidence>